<feature type="transmembrane region" description="Helical" evidence="1">
    <location>
        <begin position="51"/>
        <end position="76"/>
    </location>
</feature>
<feature type="transmembrane region" description="Helical" evidence="1">
    <location>
        <begin position="115"/>
        <end position="136"/>
    </location>
</feature>
<reference evidence="2 3" key="1">
    <citation type="submission" date="2016-10" db="EMBL/GenBank/DDBJ databases">
        <authorList>
            <person name="de Groot N.N."/>
        </authorList>
    </citation>
    <scope>NUCLEOTIDE SEQUENCE [LARGE SCALE GENOMIC DNA]</scope>
    <source>
        <strain evidence="2 3">LMG 2247</strain>
    </source>
</reference>
<dbReference type="AlphaFoldDB" id="A0A1G7Y7D7"/>
<feature type="transmembrane region" description="Helical" evidence="1">
    <location>
        <begin position="142"/>
        <end position="164"/>
    </location>
</feature>
<dbReference type="EMBL" id="FNCJ01000006">
    <property type="protein sequence ID" value="SDG92277.1"/>
    <property type="molecule type" value="Genomic_DNA"/>
</dbReference>
<name>A0A1G7Y7D7_9BURK</name>
<dbReference type="Proteomes" id="UP000199706">
    <property type="component" value="Unassembled WGS sequence"/>
</dbReference>
<sequence length="168" mass="18261">MLNTIELGGWLALLVILTLIVPFAAGVFAYAKVPDPDTAWVTLPGVVAMVSWAGFTMGLTCMTALTYFVLLLAVLVSNSMIKFGYVIEPVQASEAWHAEVESNTKDLDRVQVPFFLAWLVVEIGLVLFHVIGWHGFLIGLLFAYPASATIQMLLPYGMAIANIAQGKD</sequence>
<gene>
    <name evidence="2" type="ORF">SAMN05216466_10665</name>
</gene>
<keyword evidence="1" id="KW-0812">Transmembrane</keyword>
<evidence type="ECO:0000256" key="1">
    <source>
        <dbReference type="SAM" id="Phobius"/>
    </source>
</evidence>
<organism evidence="2 3">
    <name type="scientific">Paraburkholderia phenazinium</name>
    <dbReference type="NCBI Taxonomy" id="60549"/>
    <lineage>
        <taxon>Bacteria</taxon>
        <taxon>Pseudomonadati</taxon>
        <taxon>Pseudomonadota</taxon>
        <taxon>Betaproteobacteria</taxon>
        <taxon>Burkholderiales</taxon>
        <taxon>Burkholderiaceae</taxon>
        <taxon>Paraburkholderia</taxon>
    </lineage>
</organism>
<evidence type="ECO:0000313" key="2">
    <source>
        <dbReference type="EMBL" id="SDG92277.1"/>
    </source>
</evidence>
<proteinExistence type="predicted"/>
<evidence type="ECO:0000313" key="3">
    <source>
        <dbReference type="Proteomes" id="UP000199706"/>
    </source>
</evidence>
<dbReference type="RefSeq" id="WP_090685354.1">
    <property type="nucleotide sequence ID" value="NZ_FNCJ01000006.1"/>
</dbReference>
<feature type="transmembrane region" description="Helical" evidence="1">
    <location>
        <begin position="7"/>
        <end position="31"/>
    </location>
</feature>
<accession>A0A1G7Y7D7</accession>
<keyword evidence="1" id="KW-0472">Membrane</keyword>
<keyword evidence="1" id="KW-1133">Transmembrane helix</keyword>
<protein>
    <submittedName>
        <fullName evidence="2">Uncharacterized protein</fullName>
    </submittedName>
</protein>